<dbReference type="Proteomes" id="UP000290439">
    <property type="component" value="Chromosome"/>
</dbReference>
<name>A0A4U8WCF2_9NOCA</name>
<reference evidence="1 2" key="1">
    <citation type="submission" date="2019-02" db="EMBL/GenBank/DDBJ databases">
        <authorList>
            <consortium name="Pathogen Informatics"/>
        </authorList>
    </citation>
    <scope>NUCLEOTIDE SEQUENCE [LARGE SCALE GENOMIC DNA]</scope>
    <source>
        <strain evidence="1 2">3012STDY6756504</strain>
    </source>
</reference>
<sequence>MSNSPLEVRVSERLMQPLEQAHNDPQWIEYAEFGKRFVTHAVTTDRIEAAVAGIAGKGMTFGPFSIGPAGLAGLVAEGKVGRPVVVRSGPHVTFEMRVPVSLAVKVLLGGKKLRLETVVAIDMTLHARTAAPLLIVIDIPPITPADVSVVLRAQAVDTAGEWLLDPVAGVVQREVAQRVNAMLADPQARRSRIFDVEAMVAGIRSPHRGDSEFDWIGYDEFGHRFFPLIVTRERVFEVVKGLAGRAIEVGPFRTGPRDSATVTVRGAVRLPELTERPRPDPDHSDVGFDLMLPVWLDITVDVLKANHYRADVRIPLVLTARAADPLLIVIDVPPPDREDIRLEFSAVGLRAATLAVLAGIRKQVIAQVAQVVRKELADPAGRTIDVGARIDGTV</sequence>
<protein>
    <submittedName>
        <fullName evidence="1">Uncharacterized protein</fullName>
    </submittedName>
</protein>
<gene>
    <name evidence="1" type="ORF">NCTC10797_03261</name>
</gene>
<dbReference type="AlphaFoldDB" id="A0A4U8WCF2"/>
<organism evidence="1 2">
    <name type="scientific">Nocardia cyriacigeorgica</name>
    <dbReference type="NCBI Taxonomy" id="135487"/>
    <lineage>
        <taxon>Bacteria</taxon>
        <taxon>Bacillati</taxon>
        <taxon>Actinomycetota</taxon>
        <taxon>Actinomycetes</taxon>
        <taxon>Mycobacteriales</taxon>
        <taxon>Nocardiaceae</taxon>
        <taxon>Nocardia</taxon>
    </lineage>
</organism>
<accession>A0A4U8WCF2</accession>
<evidence type="ECO:0000313" key="2">
    <source>
        <dbReference type="Proteomes" id="UP000290439"/>
    </source>
</evidence>
<dbReference type="EMBL" id="LR215973">
    <property type="protein sequence ID" value="VFA99478.1"/>
    <property type="molecule type" value="Genomic_DNA"/>
</dbReference>
<proteinExistence type="predicted"/>
<evidence type="ECO:0000313" key="1">
    <source>
        <dbReference type="EMBL" id="VFA99478.1"/>
    </source>
</evidence>